<sequence length="670" mass="74738">MEHIIEQILEMLRTGDELDDRVLVKLIHAEARRAGGDKRAFAKRRLLPFYQHVKRDEPERWKGWGISPELEERLLKVLRMKPRRSASGVATITVITKPWPCSGSCLFCPSDIRMPKSYLADEPACARAEQACFDPYLQVSARLTALSQMGHATDKIELIVLGGTWSDYPRDYQVWFMTELFRALNDDAVAGVAANPLLRGFAEDAGHDSVRADGPSADASVPPGVARRREQLCRCGLMSAADEAHPRALVPPAARAAQHAIDEGRMSYNEAFRQVYGANDAWGDAAAWQRATFEQLEREQRRNETARHRVVGLVIETRPDAISPQALALIRRMGATKIQMGVQSVDQETLDANGRGIQVAQIGRAFSLLRLFGFKIHAHFMVNLLGATPEGDVLDYQRFATADAFQPDEVKLYPCALIASSRLSERYEDGSWRPYGEDELVDVLTRDVLATPAFTRVSRMIRDFSSKDIVAGNKKPNLRQMVEDRLRASNERVQEIRFREIATSEVSPGELRFQVVPYETSTTSERFLQWVTSEGRIAGFLRLSLPHDDAVRALVEELAGAAGQTGRRDRDAGAGGDEGISASWSKPMPVVAPGEAMIREVHVYGMAARVGEEGSAAQHHGLGRNLVERACEMAREAGFARINVISAVGTREYYRHLGFYDHGLYQQRRL</sequence>
<evidence type="ECO:0000256" key="8">
    <source>
        <dbReference type="ARBA" id="ARBA00022694"/>
    </source>
</evidence>
<evidence type="ECO:0000256" key="14">
    <source>
        <dbReference type="ARBA" id="ARBA00044771"/>
    </source>
</evidence>
<dbReference type="Pfam" id="PF04055">
    <property type="entry name" value="Radical_SAM"/>
    <property type="match status" value="1"/>
</dbReference>
<keyword evidence="13 18" id="KW-0012">Acyltransferase</keyword>
<evidence type="ECO:0000259" key="17">
    <source>
        <dbReference type="SMART" id="SM00729"/>
    </source>
</evidence>
<feature type="region of interest" description="Disordered" evidence="16">
    <location>
        <begin position="562"/>
        <end position="585"/>
    </location>
</feature>
<evidence type="ECO:0000256" key="2">
    <source>
        <dbReference type="ARBA" id="ARBA00005217"/>
    </source>
</evidence>
<evidence type="ECO:0000256" key="3">
    <source>
        <dbReference type="ARBA" id="ARBA00005494"/>
    </source>
</evidence>
<dbReference type="PANTHER" id="PTHR11135">
    <property type="entry name" value="HISTONE ACETYLTRANSFERASE-RELATED"/>
    <property type="match status" value="1"/>
</dbReference>
<evidence type="ECO:0000256" key="12">
    <source>
        <dbReference type="ARBA" id="ARBA00023014"/>
    </source>
</evidence>
<keyword evidence="12" id="KW-0411">Iron-sulfur</keyword>
<keyword evidence="8" id="KW-0819">tRNA processing</keyword>
<evidence type="ECO:0000256" key="13">
    <source>
        <dbReference type="ARBA" id="ARBA00023315"/>
    </source>
</evidence>
<keyword evidence="5" id="KW-0820">tRNA-binding</keyword>
<comment type="cofactor">
    <cofactor evidence="1">
        <name>[4Fe-4S] cluster</name>
        <dbReference type="ChEBI" id="CHEBI:49883"/>
    </cofactor>
</comment>
<keyword evidence="10" id="KW-0694">RNA-binding</keyword>
<keyword evidence="4" id="KW-0004">4Fe-4S</keyword>
<dbReference type="SUPFAM" id="SSF102114">
    <property type="entry name" value="Radical SAM enzymes"/>
    <property type="match status" value="1"/>
</dbReference>
<keyword evidence="19" id="KW-1185">Reference proteome</keyword>
<evidence type="ECO:0000256" key="16">
    <source>
        <dbReference type="SAM" id="MobiDB-lite"/>
    </source>
</evidence>
<dbReference type="InterPro" id="IPR034687">
    <property type="entry name" value="ELP3-like"/>
</dbReference>
<dbReference type="InterPro" id="IPR032432">
    <property type="entry name" value="Radical_SAM_C"/>
</dbReference>
<keyword evidence="6 18" id="KW-0808">Transferase</keyword>
<comment type="pathway">
    <text evidence="2">tRNA modification.</text>
</comment>
<dbReference type="EC" id="2.3.1.311" evidence="14"/>
<feature type="domain" description="Elp3/MiaA/NifB-like radical SAM core" evidence="17">
    <location>
        <begin position="91"/>
        <end position="446"/>
    </location>
</feature>
<evidence type="ECO:0000256" key="10">
    <source>
        <dbReference type="ARBA" id="ARBA00022884"/>
    </source>
</evidence>
<dbReference type="PANTHER" id="PTHR11135:SF2">
    <property type="entry name" value="ELONGATOR COMPLEX PROTEIN 3"/>
    <property type="match status" value="1"/>
</dbReference>
<evidence type="ECO:0000256" key="6">
    <source>
        <dbReference type="ARBA" id="ARBA00022679"/>
    </source>
</evidence>
<dbReference type="SUPFAM" id="SSF55729">
    <property type="entry name" value="Acyl-CoA N-acyltransferases (Nat)"/>
    <property type="match status" value="1"/>
</dbReference>
<protein>
    <recommendedName>
        <fullName evidence="14">tRNA carboxymethyluridine synthase</fullName>
        <ecNumber evidence="14">2.3.1.311</ecNumber>
    </recommendedName>
</protein>
<gene>
    <name evidence="18" type="ORF">QUW28_03085</name>
</gene>
<evidence type="ECO:0000256" key="7">
    <source>
        <dbReference type="ARBA" id="ARBA00022691"/>
    </source>
</evidence>
<evidence type="ECO:0000313" key="19">
    <source>
        <dbReference type="Proteomes" id="UP001529421"/>
    </source>
</evidence>
<dbReference type="Proteomes" id="UP001529421">
    <property type="component" value="Unassembled WGS sequence"/>
</dbReference>
<dbReference type="SFLD" id="SFLDS00029">
    <property type="entry name" value="Radical_SAM"/>
    <property type="match status" value="1"/>
</dbReference>
<evidence type="ECO:0000256" key="11">
    <source>
        <dbReference type="ARBA" id="ARBA00023004"/>
    </source>
</evidence>
<accession>A0ABT7V7L7</accession>
<evidence type="ECO:0000313" key="18">
    <source>
        <dbReference type="EMBL" id="MDM8274490.1"/>
    </source>
</evidence>
<comment type="caution">
    <text evidence="18">The sequence shown here is derived from an EMBL/GenBank/DDBJ whole genome shotgun (WGS) entry which is preliminary data.</text>
</comment>
<evidence type="ECO:0000256" key="9">
    <source>
        <dbReference type="ARBA" id="ARBA00022723"/>
    </source>
</evidence>
<keyword evidence="7" id="KW-0949">S-adenosyl-L-methionine</keyword>
<evidence type="ECO:0000256" key="15">
    <source>
        <dbReference type="ARBA" id="ARBA00047372"/>
    </source>
</evidence>
<comment type="catalytic activity">
    <reaction evidence="15">
        <text>uridine(34) in tRNA + acetyl-CoA + S-adenosyl-L-methionine + H2O = 5-(carboxymethyl)uridine(34) in tRNA + 5'-deoxyadenosine + L-methionine + CoA + 2 H(+)</text>
        <dbReference type="Rhea" id="RHEA:61020"/>
        <dbReference type="Rhea" id="RHEA-COMP:10407"/>
        <dbReference type="Rhea" id="RHEA-COMP:11727"/>
        <dbReference type="ChEBI" id="CHEBI:15377"/>
        <dbReference type="ChEBI" id="CHEBI:15378"/>
        <dbReference type="ChEBI" id="CHEBI:17319"/>
        <dbReference type="ChEBI" id="CHEBI:57287"/>
        <dbReference type="ChEBI" id="CHEBI:57288"/>
        <dbReference type="ChEBI" id="CHEBI:57844"/>
        <dbReference type="ChEBI" id="CHEBI:59789"/>
        <dbReference type="ChEBI" id="CHEBI:65315"/>
        <dbReference type="ChEBI" id="CHEBI:74882"/>
        <dbReference type="EC" id="2.3.1.311"/>
    </reaction>
    <physiologicalReaction direction="left-to-right" evidence="15">
        <dbReference type="Rhea" id="RHEA:61021"/>
    </physiologicalReaction>
</comment>
<dbReference type="SMART" id="SM00729">
    <property type="entry name" value="Elp3"/>
    <property type="match status" value="1"/>
</dbReference>
<organism evidence="18 19">
    <name type="scientific">Enorma phocaeensis</name>
    <dbReference type="NCBI Taxonomy" id="1871019"/>
    <lineage>
        <taxon>Bacteria</taxon>
        <taxon>Bacillati</taxon>
        <taxon>Actinomycetota</taxon>
        <taxon>Coriobacteriia</taxon>
        <taxon>Coriobacteriales</taxon>
        <taxon>Coriobacteriaceae</taxon>
        <taxon>Enorma</taxon>
    </lineage>
</organism>
<dbReference type="SFLD" id="SFLDG01086">
    <property type="entry name" value="elongater_protein-like"/>
    <property type="match status" value="1"/>
</dbReference>
<dbReference type="InterPro" id="IPR016181">
    <property type="entry name" value="Acyl_CoA_acyltransferase"/>
</dbReference>
<dbReference type="InterPro" id="IPR058240">
    <property type="entry name" value="rSAM_sf"/>
</dbReference>
<dbReference type="EMBL" id="JAUDDZ010000003">
    <property type="protein sequence ID" value="MDM8274490.1"/>
    <property type="molecule type" value="Genomic_DNA"/>
</dbReference>
<evidence type="ECO:0000256" key="1">
    <source>
        <dbReference type="ARBA" id="ARBA00001966"/>
    </source>
</evidence>
<name>A0ABT7V7L7_9ACTN</name>
<keyword evidence="9" id="KW-0479">Metal-binding</keyword>
<comment type="similarity">
    <text evidence="3">Belongs to the ELP3 family.</text>
</comment>
<evidence type="ECO:0000256" key="4">
    <source>
        <dbReference type="ARBA" id="ARBA00022485"/>
    </source>
</evidence>
<dbReference type="SFLD" id="SFLDF00344">
    <property type="entry name" value="ELP3-like"/>
    <property type="match status" value="1"/>
</dbReference>
<dbReference type="InterPro" id="IPR006638">
    <property type="entry name" value="Elp3/MiaA/NifB-like_rSAM"/>
</dbReference>
<dbReference type="Pfam" id="PF16199">
    <property type="entry name" value="Radical_SAM_C"/>
    <property type="match status" value="1"/>
</dbReference>
<dbReference type="InterPro" id="IPR039661">
    <property type="entry name" value="ELP3"/>
</dbReference>
<evidence type="ECO:0000256" key="5">
    <source>
        <dbReference type="ARBA" id="ARBA00022555"/>
    </source>
</evidence>
<dbReference type="RefSeq" id="WP_289544495.1">
    <property type="nucleotide sequence ID" value="NZ_JAUDDZ010000003.1"/>
</dbReference>
<proteinExistence type="inferred from homology"/>
<keyword evidence="11" id="KW-0408">Iron</keyword>
<reference evidence="19" key="1">
    <citation type="submission" date="2023-06" db="EMBL/GenBank/DDBJ databases">
        <title>Identification and characterization of horizontal gene transfer across gut microbiota members of farm animals based on homology search.</title>
        <authorList>
            <person name="Zeman M."/>
            <person name="Kubasova T."/>
            <person name="Jahodarova E."/>
            <person name="Nykrynova M."/>
            <person name="Rychlik I."/>
        </authorList>
    </citation>
    <scope>NUCLEOTIDE SEQUENCE [LARGE SCALE GENOMIC DNA]</scope>
    <source>
        <strain evidence="19">154_Feed</strain>
    </source>
</reference>
<dbReference type="InterPro" id="IPR007197">
    <property type="entry name" value="rSAM"/>
</dbReference>
<dbReference type="Gene3D" id="3.40.630.30">
    <property type="match status" value="1"/>
</dbReference>
<dbReference type="GO" id="GO:0016746">
    <property type="term" value="F:acyltransferase activity"/>
    <property type="evidence" value="ECO:0007669"/>
    <property type="project" value="UniProtKB-KW"/>
</dbReference>